<dbReference type="PANTHER" id="PTHR31111:SF125">
    <property type="entry name" value="F-BOX PROTEIN CPR30-LIKE"/>
    <property type="match status" value="1"/>
</dbReference>
<proteinExistence type="predicted"/>
<feature type="domain" description="F-box" evidence="1">
    <location>
        <begin position="22"/>
        <end position="63"/>
    </location>
</feature>
<accession>A0A5B7BE74</accession>
<organism evidence="2">
    <name type="scientific">Davidia involucrata</name>
    <name type="common">Dove tree</name>
    <dbReference type="NCBI Taxonomy" id="16924"/>
    <lineage>
        <taxon>Eukaryota</taxon>
        <taxon>Viridiplantae</taxon>
        <taxon>Streptophyta</taxon>
        <taxon>Embryophyta</taxon>
        <taxon>Tracheophyta</taxon>
        <taxon>Spermatophyta</taxon>
        <taxon>Magnoliopsida</taxon>
        <taxon>eudicotyledons</taxon>
        <taxon>Gunneridae</taxon>
        <taxon>Pentapetalae</taxon>
        <taxon>asterids</taxon>
        <taxon>Cornales</taxon>
        <taxon>Nyssaceae</taxon>
        <taxon>Davidia</taxon>
    </lineage>
</organism>
<dbReference type="SUPFAM" id="SSF81383">
    <property type="entry name" value="F-box domain"/>
    <property type="match status" value="1"/>
</dbReference>
<dbReference type="PANTHER" id="PTHR31111">
    <property type="entry name" value="BNAA05G37150D PROTEIN-RELATED"/>
    <property type="match status" value="1"/>
</dbReference>
<gene>
    <name evidence="2" type="ORF">Din_036336</name>
</gene>
<evidence type="ECO:0000313" key="2">
    <source>
        <dbReference type="EMBL" id="MPA66895.1"/>
    </source>
</evidence>
<dbReference type="EMBL" id="GHES01036336">
    <property type="protein sequence ID" value="MPA66895.1"/>
    <property type="molecule type" value="Transcribed_RNA"/>
</dbReference>
<dbReference type="Pfam" id="PF00646">
    <property type="entry name" value="F-box"/>
    <property type="match status" value="1"/>
</dbReference>
<dbReference type="InterPro" id="IPR017451">
    <property type="entry name" value="F-box-assoc_interact_dom"/>
</dbReference>
<sequence length="402" mass="46188">METLEDCNNLETAKKKKGTVTIPNEIIFFEILTRIPVKSLLQFRSVSKLWTSLIRNPSFANLHLTRSITDRLHGFGLFISAYNKHSSEQHFLSASHRGGTTAHLFTLSNSNSDPPVSSHLRGLFLIHPSGFTRLNTSVFICNPATREIARIPATGPIVCSPYPQAHVCYNLGFDFSTNEYKVVNIRVLNLIRPSERKAECEIFSLGTRSWRKIDPVFPFNVKGEDWLCEWFKGSVFVNGGIHWMLWSKKVIAAFDLRDENFRMIPLPRATTITVRSKTPYMIEINGLLALICHEHVLERNTMEIWILKDYQNQAWIEERITFPCPWVELESPYPSGAIHTGEILFTPQRTSRDGVCIPLYDMNTRSFRIIEISLFPEWLCRDYVVICASGYTESILSLRRKN</sequence>
<dbReference type="InterPro" id="IPR001810">
    <property type="entry name" value="F-box_dom"/>
</dbReference>
<reference evidence="2" key="1">
    <citation type="submission" date="2019-08" db="EMBL/GenBank/DDBJ databases">
        <title>Reference gene set and small RNA set construction with multiple tissues from Davidia involucrata Baill.</title>
        <authorList>
            <person name="Yang H."/>
            <person name="Zhou C."/>
            <person name="Li G."/>
            <person name="Wang J."/>
            <person name="Gao P."/>
            <person name="Wang M."/>
            <person name="Wang R."/>
            <person name="Zhao Y."/>
        </authorList>
    </citation>
    <scope>NUCLEOTIDE SEQUENCE</scope>
    <source>
        <tissue evidence="2">Mixed with DoveR01_LX</tissue>
    </source>
</reference>
<dbReference type="InterPro" id="IPR013187">
    <property type="entry name" value="F-box-assoc_dom_typ3"/>
</dbReference>
<protein>
    <recommendedName>
        <fullName evidence="1">F-box domain-containing protein</fullName>
    </recommendedName>
</protein>
<dbReference type="Pfam" id="PF08268">
    <property type="entry name" value="FBA_3"/>
    <property type="match status" value="1"/>
</dbReference>
<evidence type="ECO:0000259" key="1">
    <source>
        <dbReference type="SMART" id="SM00256"/>
    </source>
</evidence>
<dbReference type="SMART" id="SM00256">
    <property type="entry name" value="FBOX"/>
    <property type="match status" value="1"/>
</dbReference>
<dbReference type="NCBIfam" id="TIGR01640">
    <property type="entry name" value="F_box_assoc_1"/>
    <property type="match status" value="1"/>
</dbReference>
<dbReference type="InterPro" id="IPR036047">
    <property type="entry name" value="F-box-like_dom_sf"/>
</dbReference>
<dbReference type="Gene3D" id="1.20.1280.50">
    <property type="match status" value="1"/>
</dbReference>
<dbReference type="AlphaFoldDB" id="A0A5B7BE74"/>
<name>A0A5B7BE74_DAVIN</name>